<evidence type="ECO:0000313" key="3">
    <source>
        <dbReference type="Proteomes" id="UP000007306"/>
    </source>
</evidence>
<evidence type="ECO:0000313" key="2">
    <source>
        <dbReference type="EnsemblPlants" id="ORGLA06G0179300.1"/>
    </source>
</evidence>
<proteinExistence type="predicted"/>
<reference evidence="2 3" key="2">
    <citation type="submission" date="2018-04" db="EMBL/GenBank/DDBJ databases">
        <title>OglaRS2 (Oryza glaberrima Reference Sequence Version 2).</title>
        <authorList>
            <person name="Zhang J."/>
            <person name="Kudrna D."/>
            <person name="Lee S."/>
            <person name="Talag J."/>
            <person name="Rajasekar S."/>
            <person name="Wing R.A."/>
        </authorList>
    </citation>
    <scope>NUCLEOTIDE SEQUENCE [LARGE SCALE GENOMIC DNA]</scope>
    <source>
        <strain evidence="2 3">cv. IRGC 96717</strain>
    </source>
</reference>
<evidence type="ECO:0000256" key="1">
    <source>
        <dbReference type="SAM" id="MobiDB-lite"/>
    </source>
</evidence>
<organism evidence="2 3">
    <name type="scientific">Oryza glaberrima</name>
    <name type="common">African rice</name>
    <dbReference type="NCBI Taxonomy" id="4538"/>
    <lineage>
        <taxon>Eukaryota</taxon>
        <taxon>Viridiplantae</taxon>
        <taxon>Streptophyta</taxon>
        <taxon>Embryophyta</taxon>
        <taxon>Tracheophyta</taxon>
        <taxon>Spermatophyta</taxon>
        <taxon>Magnoliopsida</taxon>
        <taxon>Liliopsida</taxon>
        <taxon>Poales</taxon>
        <taxon>Poaceae</taxon>
        <taxon>BOP clade</taxon>
        <taxon>Oryzoideae</taxon>
        <taxon>Oryzeae</taxon>
        <taxon>Oryzinae</taxon>
        <taxon>Oryza</taxon>
    </lineage>
</organism>
<dbReference type="AlphaFoldDB" id="I1Q3T0"/>
<feature type="compositionally biased region" description="Basic residues" evidence="1">
    <location>
        <begin position="58"/>
        <end position="73"/>
    </location>
</feature>
<reference evidence="2" key="1">
    <citation type="submission" date="2015-06" db="UniProtKB">
        <authorList>
            <consortium name="EnsemblPlants"/>
        </authorList>
    </citation>
    <scope>IDENTIFICATION</scope>
</reference>
<dbReference type="Gramene" id="ORGLA06G0179300.1">
    <property type="protein sequence ID" value="ORGLA06G0179300.1"/>
    <property type="gene ID" value="ORGLA06G0179300"/>
</dbReference>
<accession>I1Q3T0</accession>
<protein>
    <submittedName>
        <fullName evidence="2">Uncharacterized protein</fullName>
    </submittedName>
</protein>
<sequence length="104" mass="11590">MVDKRSDVVDGVVMCHAVRTGLVPTPKPHADPVRVVETLVGGGAPMDFDDINSITTHTKGKERKRKIRTKKRSCLPPPSHSDAGMYKYDDEVEEDYEKELRPAS</sequence>
<dbReference type="HOGENOM" id="CLU_2256987_0_0_1"/>
<name>I1Q3T0_ORYGL</name>
<keyword evidence="3" id="KW-1185">Reference proteome</keyword>
<feature type="region of interest" description="Disordered" evidence="1">
    <location>
        <begin position="50"/>
        <end position="104"/>
    </location>
</feature>
<dbReference type="Proteomes" id="UP000007306">
    <property type="component" value="Chromosome 6"/>
</dbReference>
<dbReference type="EnsemblPlants" id="ORGLA06G0179300.1">
    <property type="protein sequence ID" value="ORGLA06G0179300.1"/>
    <property type="gene ID" value="ORGLA06G0179300"/>
</dbReference>